<reference evidence="2 3" key="1">
    <citation type="submission" date="2011-06" db="EMBL/GenBank/DDBJ databases">
        <title>The Genome Sequence of Fusarium oxysporum FOSC 3-a.</title>
        <authorList>
            <consortium name="The Broad Institute Genome Sequencing Platform"/>
            <person name="Ma L.-J."/>
            <person name="Gale L.R."/>
            <person name="Schwartz D.C."/>
            <person name="Zhou S."/>
            <person name="Corby-Kistler H."/>
            <person name="Young S.K."/>
            <person name="Zeng Q."/>
            <person name="Gargeya S."/>
            <person name="Fitzgerald M."/>
            <person name="Haas B."/>
            <person name="Abouelleil A."/>
            <person name="Alvarado L."/>
            <person name="Arachchi H.M."/>
            <person name="Berlin A."/>
            <person name="Brown A."/>
            <person name="Chapman S.B."/>
            <person name="Chen Z."/>
            <person name="Dunbar C."/>
            <person name="Freedman E."/>
            <person name="Gearin G."/>
            <person name="Gellesch M."/>
            <person name="Goldberg J."/>
            <person name="Griggs A."/>
            <person name="Gujja S."/>
            <person name="Heiman D."/>
            <person name="Howarth C."/>
            <person name="Larson L."/>
            <person name="Lui A."/>
            <person name="MacDonald P.J.P."/>
            <person name="Mehta T."/>
            <person name="Montmayeur A."/>
            <person name="Murphy C."/>
            <person name="Neiman D."/>
            <person name="Pearson M."/>
            <person name="Priest M."/>
            <person name="Roberts A."/>
            <person name="Saif S."/>
            <person name="Shea T."/>
            <person name="Shenoy N."/>
            <person name="Sisk P."/>
            <person name="Stolte C."/>
            <person name="Sykes S."/>
            <person name="Wortman J."/>
            <person name="Nusbaum C."/>
            <person name="Birren B."/>
        </authorList>
    </citation>
    <scope>NUCLEOTIDE SEQUENCE [LARGE SCALE GENOMIC DNA]</scope>
    <source>
        <strain evidence="3">FOSC 3-a</strain>
    </source>
</reference>
<dbReference type="OrthoDB" id="5362512at2759"/>
<feature type="domain" description="Heterokaryon incompatibility" evidence="1">
    <location>
        <begin position="196"/>
        <end position="362"/>
    </location>
</feature>
<gene>
    <name evidence="2" type="ORF">FOYG_16126</name>
</gene>
<dbReference type="EMBL" id="JH717849">
    <property type="protein sequence ID" value="EWY81920.1"/>
    <property type="molecule type" value="Genomic_DNA"/>
</dbReference>
<protein>
    <recommendedName>
        <fullName evidence="1">Heterokaryon incompatibility domain-containing protein</fullName>
    </recommendedName>
</protein>
<evidence type="ECO:0000259" key="1">
    <source>
        <dbReference type="Pfam" id="PF06985"/>
    </source>
</evidence>
<evidence type="ECO:0000313" key="2">
    <source>
        <dbReference type="EMBL" id="EWY81920.1"/>
    </source>
</evidence>
<dbReference type="HOGENOM" id="CLU_002639_3_0_1"/>
<accession>W9HLU0</accession>
<dbReference type="PANTHER" id="PTHR33112:SF10">
    <property type="entry name" value="TOL"/>
    <property type="match status" value="1"/>
</dbReference>
<proteinExistence type="predicted"/>
<dbReference type="Proteomes" id="UP000030753">
    <property type="component" value="Unassembled WGS sequence"/>
</dbReference>
<dbReference type="Pfam" id="PF06985">
    <property type="entry name" value="HET"/>
    <property type="match status" value="1"/>
</dbReference>
<evidence type="ECO:0000313" key="3">
    <source>
        <dbReference type="Proteomes" id="UP000030753"/>
    </source>
</evidence>
<dbReference type="AlphaFoldDB" id="W9HLU0"/>
<dbReference type="InterPro" id="IPR010730">
    <property type="entry name" value="HET"/>
</dbReference>
<organism evidence="2 3">
    <name type="scientific">Fusarium oxysporum NRRL 32931</name>
    <dbReference type="NCBI Taxonomy" id="660029"/>
    <lineage>
        <taxon>Eukaryota</taxon>
        <taxon>Fungi</taxon>
        <taxon>Dikarya</taxon>
        <taxon>Ascomycota</taxon>
        <taxon>Pezizomycotina</taxon>
        <taxon>Sordariomycetes</taxon>
        <taxon>Hypocreomycetidae</taxon>
        <taxon>Hypocreales</taxon>
        <taxon>Nectriaceae</taxon>
        <taxon>Fusarium</taxon>
        <taxon>Fusarium oxysporum species complex</taxon>
    </lineage>
</organism>
<name>W9HLU0_FUSOX</name>
<sequence>MMGLCNACTQGLRNVYQQRASRPNRGFKIVHAPHNQDTCQACWICHKYSIWLEDHYPETLHAWRSAPLYNIFRYDSEIITPKDATPEENWRIVSIGFTVQPLGFSSQDAALGVSVRLMSDQEYRSYATGGPEVPQPTSRLHLVGIWLTQCMKTHSRCATLRNQRGSWYPTRLLLLGPGHSDVRLIISALHDLQGPYMTLSHRWGSFAYKKLTSSTLESFKNGIDVNNLPVPFKETIHIARLAGIKYLWIDSLCIKQDEDKRDWRVEAQLMDKVYSHSFLNVSATLADNDTRSLFDQSGHPFDPISLPLPYMKKARAFRVGSPHTKLKMLQQRWRRTWIVDNELWDDDIENAPLQSRGWVFQERFLSPRILHFAERQIAWECGEISALEMFPKRVPPGLLKASRKGVIDNLLSATAITNDNLIDFRRTWDDTVHKYTKTDLTFSNDKLIAFAGLAKAIEGLRNDTYLAGLWKSAFIYQLAWTRTRYDAVQQPLELSSGRAPSWSWLSVDGEILLSQAQKPRKHFASVVELPDTNCAGSSAITASGSVLLQGSLLPIDSIEWDDDVWSEFNISGLTLKDGWTFNDTHLDLEGTKEQILQLEKSGIALLPLFATDEHMQCIAVTGINVPGSTSVVFRRVGACQIEYRKLHIPHQGCQEGWIEDPSTFFLPGEPSHNLLHPVARSVIRVAEASIALDSRLIRLI</sequence>
<dbReference type="PANTHER" id="PTHR33112">
    <property type="entry name" value="DOMAIN PROTEIN, PUTATIVE-RELATED"/>
    <property type="match status" value="1"/>
</dbReference>